<keyword evidence="4 6" id="KW-1133">Transmembrane helix</keyword>
<dbReference type="InterPro" id="IPR022324">
    <property type="entry name" value="Bacilysin_exporter_BacE_put"/>
</dbReference>
<dbReference type="AlphaFoldDB" id="A0A543CCL5"/>
<organism evidence="7 8">
    <name type="scientific">Actinoallomurus bryophytorum</name>
    <dbReference type="NCBI Taxonomy" id="1490222"/>
    <lineage>
        <taxon>Bacteria</taxon>
        <taxon>Bacillati</taxon>
        <taxon>Actinomycetota</taxon>
        <taxon>Actinomycetes</taxon>
        <taxon>Streptosporangiales</taxon>
        <taxon>Thermomonosporaceae</taxon>
        <taxon>Actinoallomurus</taxon>
    </lineage>
</organism>
<dbReference type="RefSeq" id="WP_141952419.1">
    <property type="nucleotide sequence ID" value="NZ_VFOZ01000001.1"/>
</dbReference>
<sequence length="422" mass="44415">MVQASSSADTASRLRVLRERNFRWFFLGQCASMLGDGMVPPALAFAILGLTGRVSDLGLVLAAGTASQVLFMLAGGVIADWLPRNALMLGSDLLRTVSQGIMALLLITGTARVWHLLVLQVVHGLAAALFMPAVPGLIQSTTTPEQRQPANALRVLAMSGSLIVGPALAGILVVALGPGWAIAIDAVTFAASAACLSRVRLGDQVRRGRYRFGRDLADGWREFRSRRWVWSIILAASVMNLLYAGFLVLGPAVSVRAFGGAGAWALISATFGTGCLGGSLVALCVRPRFPLRSALIVMVAFAWPTLTLAAGLTVGVVAAAAFCGGMVMMVFNTLWETTLQQHIPATSLSRVSAYEWAGAVACQPLGLVLVAPVVGRLGLHATLWTAGALQILVALFPLLVPEVRTLPSPAREPVYASPSNRT</sequence>
<feature type="transmembrane region" description="Helical" evidence="6">
    <location>
        <begin position="312"/>
        <end position="335"/>
    </location>
</feature>
<dbReference type="GO" id="GO:0005886">
    <property type="term" value="C:plasma membrane"/>
    <property type="evidence" value="ECO:0007669"/>
    <property type="project" value="UniProtKB-SubCell"/>
</dbReference>
<evidence type="ECO:0000256" key="1">
    <source>
        <dbReference type="ARBA" id="ARBA00004651"/>
    </source>
</evidence>
<evidence type="ECO:0000256" key="2">
    <source>
        <dbReference type="ARBA" id="ARBA00022475"/>
    </source>
</evidence>
<protein>
    <submittedName>
        <fullName evidence="7">Putative MFS family arabinose efflux permease</fullName>
    </submittedName>
</protein>
<dbReference type="SUPFAM" id="SSF103473">
    <property type="entry name" value="MFS general substrate transporter"/>
    <property type="match status" value="1"/>
</dbReference>
<comment type="caution">
    <text evidence="7">The sequence shown here is derived from an EMBL/GenBank/DDBJ whole genome shotgun (WGS) entry which is preliminary data.</text>
</comment>
<feature type="transmembrane region" description="Helical" evidence="6">
    <location>
        <begin position="261"/>
        <end position="282"/>
    </location>
</feature>
<dbReference type="CDD" id="cd06173">
    <property type="entry name" value="MFS_MefA_like"/>
    <property type="match status" value="1"/>
</dbReference>
<feature type="transmembrane region" description="Helical" evidence="6">
    <location>
        <begin position="57"/>
        <end position="79"/>
    </location>
</feature>
<reference evidence="7 8" key="1">
    <citation type="submission" date="2019-06" db="EMBL/GenBank/DDBJ databases">
        <title>Sequencing the genomes of 1000 actinobacteria strains.</title>
        <authorList>
            <person name="Klenk H.-P."/>
        </authorList>
    </citation>
    <scope>NUCLEOTIDE SEQUENCE [LARGE SCALE GENOMIC DNA]</scope>
    <source>
        <strain evidence="7 8">DSM 102200</strain>
    </source>
</reference>
<dbReference type="OrthoDB" id="4528313at2"/>
<gene>
    <name evidence="7" type="ORF">FB559_0293</name>
</gene>
<feature type="transmembrane region" description="Helical" evidence="6">
    <location>
        <begin position="381"/>
        <end position="400"/>
    </location>
</feature>
<dbReference type="Gene3D" id="1.20.1250.20">
    <property type="entry name" value="MFS general substrate transporter like domains"/>
    <property type="match status" value="1"/>
</dbReference>
<evidence type="ECO:0000256" key="4">
    <source>
        <dbReference type="ARBA" id="ARBA00022989"/>
    </source>
</evidence>
<dbReference type="InterPro" id="IPR011701">
    <property type="entry name" value="MFS"/>
</dbReference>
<evidence type="ECO:0000256" key="3">
    <source>
        <dbReference type="ARBA" id="ARBA00022692"/>
    </source>
</evidence>
<evidence type="ECO:0000313" key="8">
    <source>
        <dbReference type="Proteomes" id="UP000316096"/>
    </source>
</evidence>
<keyword evidence="8" id="KW-1185">Reference proteome</keyword>
<dbReference type="Pfam" id="PF07690">
    <property type="entry name" value="MFS_1"/>
    <property type="match status" value="1"/>
</dbReference>
<dbReference type="PRINTS" id="PR01988">
    <property type="entry name" value="EXPORTERBACE"/>
</dbReference>
<dbReference type="PANTHER" id="PTHR23513:SF11">
    <property type="entry name" value="STAPHYLOFERRIN A TRANSPORTER"/>
    <property type="match status" value="1"/>
</dbReference>
<dbReference type="Proteomes" id="UP000316096">
    <property type="component" value="Unassembled WGS sequence"/>
</dbReference>
<name>A0A543CCL5_9ACTN</name>
<accession>A0A543CCL5</accession>
<dbReference type="InterPro" id="IPR036259">
    <property type="entry name" value="MFS_trans_sf"/>
</dbReference>
<proteinExistence type="predicted"/>
<comment type="subcellular location">
    <subcellularLocation>
        <location evidence="1">Cell membrane</location>
        <topology evidence="1">Multi-pass membrane protein</topology>
    </subcellularLocation>
</comment>
<feature type="transmembrane region" description="Helical" evidence="6">
    <location>
        <begin position="24"/>
        <end position="51"/>
    </location>
</feature>
<feature type="transmembrane region" description="Helical" evidence="6">
    <location>
        <begin position="356"/>
        <end position="375"/>
    </location>
</feature>
<evidence type="ECO:0000256" key="6">
    <source>
        <dbReference type="SAM" id="Phobius"/>
    </source>
</evidence>
<feature type="transmembrane region" description="Helical" evidence="6">
    <location>
        <begin position="155"/>
        <end position="174"/>
    </location>
</feature>
<keyword evidence="5 6" id="KW-0472">Membrane</keyword>
<feature type="transmembrane region" description="Helical" evidence="6">
    <location>
        <begin position="289"/>
        <end position="306"/>
    </location>
</feature>
<evidence type="ECO:0000256" key="5">
    <source>
        <dbReference type="ARBA" id="ARBA00023136"/>
    </source>
</evidence>
<dbReference type="PANTHER" id="PTHR23513">
    <property type="entry name" value="INTEGRAL MEMBRANE EFFLUX PROTEIN-RELATED"/>
    <property type="match status" value="1"/>
</dbReference>
<dbReference type="GO" id="GO:0022857">
    <property type="term" value="F:transmembrane transporter activity"/>
    <property type="evidence" value="ECO:0007669"/>
    <property type="project" value="InterPro"/>
</dbReference>
<feature type="transmembrane region" description="Helical" evidence="6">
    <location>
        <begin position="228"/>
        <end position="249"/>
    </location>
</feature>
<keyword evidence="3 6" id="KW-0812">Transmembrane</keyword>
<evidence type="ECO:0000313" key="7">
    <source>
        <dbReference type="EMBL" id="TQL94811.1"/>
    </source>
</evidence>
<dbReference type="EMBL" id="VFOZ01000001">
    <property type="protein sequence ID" value="TQL94811.1"/>
    <property type="molecule type" value="Genomic_DNA"/>
</dbReference>
<keyword evidence="2" id="KW-1003">Cell membrane</keyword>